<dbReference type="Gene3D" id="3.30.1370.120">
    <property type="match status" value="1"/>
</dbReference>
<dbReference type="InParanoid" id="G9ETA3"/>
<protein>
    <recommendedName>
        <fullName evidence="4">Type II/III secretion system protein</fullName>
    </recommendedName>
</protein>
<dbReference type="Proteomes" id="UP000002770">
    <property type="component" value="Unassembled WGS sequence"/>
</dbReference>
<dbReference type="STRING" id="658187.LDG_8534"/>
<keyword evidence="3" id="KW-1185">Reference proteome</keyword>
<dbReference type="AlphaFoldDB" id="G9ETA3"/>
<sequence length="264" mass="28590">MKRIGFIGLLFFASQVFSQTVITKVIQLQYISAAQAIKLMQPLMQAGEQLSGSGQTLIAKVSPQSLTQIRTVLHQVDVPPVTFNISVYQGDPQWLSSQNDNSVTYSTQTQSQMLQNQSVRVMSGESALVTMNQEVPIVSSVGAGYFTGIAYQQHQIKNGILVLPVLRGSQVQLTVRRLREQANPAGGQQFDNQKIDTTLMVPLNKWVSLGSPEGAQQTDNSSTYYTAGNTFAQQSTLYIRVSIISGGTQVNGSGTNGVNGANGW</sequence>
<organism evidence="2 3">
    <name type="scientific">Legionella drancourtii LLAP12</name>
    <dbReference type="NCBI Taxonomy" id="658187"/>
    <lineage>
        <taxon>Bacteria</taxon>
        <taxon>Pseudomonadati</taxon>
        <taxon>Pseudomonadota</taxon>
        <taxon>Gammaproteobacteria</taxon>
        <taxon>Legionellales</taxon>
        <taxon>Legionellaceae</taxon>
        <taxon>Legionella</taxon>
    </lineage>
</organism>
<dbReference type="HOGENOM" id="CLU_1085565_0_0_6"/>
<feature type="chain" id="PRO_5003521323" description="Type II/III secretion system protein" evidence="1">
    <location>
        <begin position="19"/>
        <end position="264"/>
    </location>
</feature>
<proteinExistence type="predicted"/>
<dbReference type="EMBL" id="JH413847">
    <property type="protein sequence ID" value="EHL29570.1"/>
    <property type="molecule type" value="Genomic_DNA"/>
</dbReference>
<gene>
    <name evidence="2" type="ORF">LDG_8534</name>
</gene>
<dbReference type="RefSeq" id="WP_006872407.1">
    <property type="nucleotide sequence ID" value="NZ_JH413847.1"/>
</dbReference>
<keyword evidence="1" id="KW-0732">Signal</keyword>
<evidence type="ECO:0000256" key="1">
    <source>
        <dbReference type="SAM" id="SignalP"/>
    </source>
</evidence>
<name>G9ETA3_9GAMM</name>
<feature type="signal peptide" evidence="1">
    <location>
        <begin position="1"/>
        <end position="18"/>
    </location>
</feature>
<dbReference type="eggNOG" id="COG1450">
    <property type="taxonomic scope" value="Bacteria"/>
</dbReference>
<dbReference type="InterPro" id="IPR038591">
    <property type="entry name" value="NolW-like_sf"/>
</dbReference>
<evidence type="ECO:0000313" key="3">
    <source>
        <dbReference type="Proteomes" id="UP000002770"/>
    </source>
</evidence>
<evidence type="ECO:0008006" key="4">
    <source>
        <dbReference type="Google" id="ProtNLM"/>
    </source>
</evidence>
<evidence type="ECO:0000313" key="2">
    <source>
        <dbReference type="EMBL" id="EHL29570.1"/>
    </source>
</evidence>
<accession>G9ETA3</accession>
<reference evidence="2 3" key="1">
    <citation type="journal article" date="2011" name="BMC Genomics">
        <title>Insight into cross-talk between intra-amoebal pathogens.</title>
        <authorList>
            <person name="Gimenez G."/>
            <person name="Bertelli C."/>
            <person name="Moliner C."/>
            <person name="Robert C."/>
            <person name="Raoult D."/>
            <person name="Fournier P.E."/>
            <person name="Greub G."/>
        </authorList>
    </citation>
    <scope>NUCLEOTIDE SEQUENCE [LARGE SCALE GENOMIC DNA]</scope>
    <source>
        <strain evidence="2 3">LLAP12</strain>
    </source>
</reference>